<dbReference type="AlphaFoldDB" id="A0A6S6QMU8"/>
<comment type="function">
    <text evidence="8">Endonuclease that is involved in the suppression of homologous recombination and thus may have a key role in the control of bacterial genetic diversity.</text>
</comment>
<dbReference type="GO" id="GO:0072344">
    <property type="term" value="P:rescue of stalled ribosome"/>
    <property type="evidence" value="ECO:0007669"/>
    <property type="project" value="UniProtKB-UniRule"/>
</dbReference>
<dbReference type="Gene3D" id="3.40.50.300">
    <property type="entry name" value="P-loop containing nucleotide triphosphate hydrolases"/>
    <property type="match status" value="1"/>
</dbReference>
<dbReference type="GO" id="GO:0140664">
    <property type="term" value="F:ATP-dependent DNA damage sensor activity"/>
    <property type="evidence" value="ECO:0007669"/>
    <property type="project" value="InterPro"/>
</dbReference>
<reference evidence="9 10" key="1">
    <citation type="journal article" date="2016" name="Int. J. Syst. Evol. Microbiol.">
        <title>Descriptions of Anaerotaenia torta gen. nov., sp. nov. and Anaerocolumna cellulosilytica gen. nov., sp. nov. isolated from a methanogenic reactor of cattle waste.</title>
        <authorList>
            <person name="Uek A."/>
            <person name="Ohtaki Y."/>
            <person name="Kaku N."/>
            <person name="Ueki K."/>
        </authorList>
    </citation>
    <scope>NUCLEOTIDE SEQUENCE [LARGE SCALE GENOMIC DNA]</scope>
    <source>
        <strain evidence="9 10">SN021</strain>
    </source>
</reference>
<dbReference type="InterPro" id="IPR005747">
    <property type="entry name" value="MutS2"/>
</dbReference>
<dbReference type="SMART" id="SM00534">
    <property type="entry name" value="MUTSac"/>
    <property type="match status" value="1"/>
</dbReference>
<keyword evidence="7 8" id="KW-0238">DNA-binding</keyword>
<dbReference type="GO" id="GO:0043023">
    <property type="term" value="F:ribosomal large subunit binding"/>
    <property type="evidence" value="ECO:0007669"/>
    <property type="project" value="UniProtKB-UniRule"/>
</dbReference>
<gene>
    <name evidence="8 9" type="primary">mutS2</name>
    <name evidence="8" type="synonym">rqcU</name>
    <name evidence="9" type="ORF">acsn021_02320</name>
</gene>
<dbReference type="GO" id="GO:0006298">
    <property type="term" value="P:mismatch repair"/>
    <property type="evidence" value="ECO:0007669"/>
    <property type="project" value="InterPro"/>
</dbReference>
<keyword evidence="1 8" id="KW-0540">Nuclease</keyword>
<dbReference type="Gene3D" id="3.30.1370.110">
    <property type="match status" value="1"/>
</dbReference>
<evidence type="ECO:0000256" key="4">
    <source>
        <dbReference type="ARBA" id="ARBA00022801"/>
    </source>
</evidence>
<organism evidence="9 10">
    <name type="scientific">Anaerocolumna cellulosilytica</name>
    <dbReference type="NCBI Taxonomy" id="433286"/>
    <lineage>
        <taxon>Bacteria</taxon>
        <taxon>Bacillati</taxon>
        <taxon>Bacillota</taxon>
        <taxon>Clostridia</taxon>
        <taxon>Lachnospirales</taxon>
        <taxon>Lachnospiraceae</taxon>
        <taxon>Anaerocolumna</taxon>
    </lineage>
</organism>
<evidence type="ECO:0000256" key="6">
    <source>
        <dbReference type="ARBA" id="ARBA00022884"/>
    </source>
</evidence>
<feature type="binding site" evidence="8">
    <location>
        <begin position="334"/>
        <end position="341"/>
    </location>
    <ligand>
        <name>ATP</name>
        <dbReference type="ChEBI" id="CHEBI:30616"/>
    </ligand>
</feature>
<keyword evidence="2 8" id="KW-0699">rRNA-binding</keyword>
<sequence length="792" mass="87236">MNEKALKTLEYFKIIDKLIVLAGSGLGKELCKNLLPSSNLEEIIKAQTETTDALSRIFRKGSLGFYGVHDIRPSIKRLEIGSTLGAGELLHISSVLDATLRIKAYGARAAEENTGDSLDEMFNTLEPLSPLSNEIRRCIISEEEIADDASSALKSIRRSMKVTNDKIHEQLNAIVSSQTSKSLLQENIVTMRNGRYCIPIKQEYRSQFPGMIHDQSSSGSTLFIEPMAVVKLNNDLKELEIKEQEEIERILAALSNQAGEYKEQLEQNIKILPQLDFIFARAALSKQMKCSEPKFNDRGIVNIKKGRHPLIDTKKVVPIDIVLGKDFNLLVITGPNTGGKTVSLKTVGLFTLLGQAGLHIPAFDGSELAVFEEVYADIGDEQSIEQSLSTFSSHMVNTVSILEKANYKSLVLFDELGAGTDPTEGAALAMAILSNLHKRQVRTMATTHYSELKVYALSTEGVSNACCEFDVETLRPTYRLLIGIPGKSNAFAISSKLGLPSSVIDDAKNLIGSQDKSFEDLIAELNNSRIAIEKEQEEISNTKKEIEELKRKLEEKSNRFDNAKERLFAEANEEARKILQEAKDVADRTIKNFNKWSTDGGLGKDMENERNALRERLSKTESKLAIKPGKKNNKTSKAGDFKLGDSVNVLSLGLKGIVNSLPNAKGDLFVQMGILRSQVNISDLELIDEPVITGPNLNRTGSGKIKMSKASTISPEINVIGKTVDEALPLLDKYLDDAYLSHLPQVTVIHGRGTGALKNAVHAHLKKTKYVKTYREGAFGEGGQGVTIVEFK</sequence>
<keyword evidence="4 8" id="KW-0378">Hydrolase</keyword>
<dbReference type="InterPro" id="IPR045076">
    <property type="entry name" value="MutS"/>
</dbReference>
<keyword evidence="3 8" id="KW-0547">Nucleotide-binding</keyword>
<dbReference type="CDD" id="cd03280">
    <property type="entry name" value="ABC_MutS2"/>
    <property type="match status" value="1"/>
</dbReference>
<dbReference type="SUPFAM" id="SSF48334">
    <property type="entry name" value="DNA repair protein MutS, domain III"/>
    <property type="match status" value="1"/>
</dbReference>
<dbReference type="HAMAP" id="MF_00092">
    <property type="entry name" value="MutS2"/>
    <property type="match status" value="1"/>
</dbReference>
<dbReference type="Pfam" id="PF01713">
    <property type="entry name" value="Smr"/>
    <property type="match status" value="1"/>
</dbReference>
<dbReference type="SUPFAM" id="SSF52540">
    <property type="entry name" value="P-loop containing nucleoside triphosphate hydrolases"/>
    <property type="match status" value="1"/>
</dbReference>
<dbReference type="Pfam" id="PF20297">
    <property type="entry name" value="MSSS"/>
    <property type="match status" value="1"/>
</dbReference>
<dbReference type="InterPro" id="IPR027417">
    <property type="entry name" value="P-loop_NTPase"/>
</dbReference>
<dbReference type="PROSITE" id="PS00486">
    <property type="entry name" value="DNA_MISMATCH_REPAIR_2"/>
    <property type="match status" value="1"/>
</dbReference>
<comment type="function">
    <text evidence="8">Acts as a ribosome collision sensor, splitting the ribosome into its 2 subunits. Detects stalled/collided 70S ribosomes which it binds and splits by an ATP-hydrolysis driven conformational change. Acts upstream of the ribosome quality control system (RQC), a ribosome-associated complex that mediates the extraction of incompletely synthesized nascent chains from stalled ribosomes and their subsequent degradation. Probably generates substrates for RQC.</text>
</comment>
<dbReference type="FunFam" id="3.40.50.300:FF:000830">
    <property type="entry name" value="Endonuclease MutS2"/>
    <property type="match status" value="1"/>
</dbReference>
<keyword evidence="8 9" id="KW-0255">Endonuclease</keyword>
<dbReference type="GO" id="GO:0016887">
    <property type="term" value="F:ATP hydrolysis activity"/>
    <property type="evidence" value="ECO:0007669"/>
    <property type="project" value="InterPro"/>
</dbReference>
<dbReference type="PANTHER" id="PTHR48466:SF2">
    <property type="entry name" value="OS10G0509000 PROTEIN"/>
    <property type="match status" value="1"/>
</dbReference>
<dbReference type="EC" id="3.1.-.-" evidence="8"/>
<dbReference type="Pfam" id="PF00488">
    <property type="entry name" value="MutS_V"/>
    <property type="match status" value="1"/>
</dbReference>
<evidence type="ECO:0000313" key="10">
    <source>
        <dbReference type="Proteomes" id="UP000515561"/>
    </source>
</evidence>
<dbReference type="RefSeq" id="WP_184093806.1">
    <property type="nucleotide sequence ID" value="NZ_AP023367.1"/>
</dbReference>
<evidence type="ECO:0000256" key="7">
    <source>
        <dbReference type="ARBA" id="ARBA00023125"/>
    </source>
</evidence>
<name>A0A6S6QMU8_9FIRM</name>
<dbReference type="SMART" id="SM00533">
    <property type="entry name" value="MUTSd"/>
    <property type="match status" value="1"/>
</dbReference>
<dbReference type="GO" id="GO:0004519">
    <property type="term" value="F:endonuclease activity"/>
    <property type="evidence" value="ECO:0007669"/>
    <property type="project" value="UniProtKB-UniRule"/>
</dbReference>
<evidence type="ECO:0000256" key="5">
    <source>
        <dbReference type="ARBA" id="ARBA00022840"/>
    </source>
</evidence>
<dbReference type="PANTHER" id="PTHR48466">
    <property type="entry name" value="OS10G0509000 PROTEIN-RELATED"/>
    <property type="match status" value="1"/>
</dbReference>
<evidence type="ECO:0000256" key="2">
    <source>
        <dbReference type="ARBA" id="ARBA00022730"/>
    </source>
</evidence>
<evidence type="ECO:0000256" key="1">
    <source>
        <dbReference type="ARBA" id="ARBA00022722"/>
    </source>
</evidence>
<dbReference type="EC" id="3.6.4.-" evidence="8"/>
<dbReference type="SUPFAM" id="SSF160443">
    <property type="entry name" value="SMR domain-like"/>
    <property type="match status" value="1"/>
</dbReference>
<comment type="similarity">
    <text evidence="8">Belongs to the DNA mismatch repair MutS family. MutS2 subfamily.</text>
</comment>
<dbReference type="InterPro" id="IPR002625">
    <property type="entry name" value="Smr_dom"/>
</dbReference>
<dbReference type="PIRSF" id="PIRSF005814">
    <property type="entry name" value="MutS_YshD"/>
    <property type="match status" value="1"/>
</dbReference>
<dbReference type="InterPro" id="IPR046893">
    <property type="entry name" value="MSSS"/>
</dbReference>
<proteinExistence type="inferred from homology"/>
<accession>A0A6S6QMU8</accession>
<dbReference type="KEGG" id="acel:acsn021_02320"/>
<keyword evidence="5 8" id="KW-0067">ATP-binding</keyword>
<dbReference type="SMART" id="SM00463">
    <property type="entry name" value="SMR"/>
    <property type="match status" value="1"/>
</dbReference>
<comment type="subunit">
    <text evidence="8">Homodimer. Binds to stalled ribosomes, contacting rRNA.</text>
</comment>
<protein>
    <recommendedName>
        <fullName evidence="8">Endonuclease MutS2</fullName>
        <ecNumber evidence="8">3.1.-.-</ecNumber>
    </recommendedName>
    <alternativeName>
        <fullName evidence="8">Ribosome-associated protein quality control-upstream factor</fullName>
        <shortName evidence="8">RQC-upstream factor</shortName>
        <shortName evidence="8">RqcU</shortName>
        <ecNumber evidence="8">3.6.4.-</ecNumber>
    </alternativeName>
</protein>
<dbReference type="PROSITE" id="PS50828">
    <property type="entry name" value="SMR"/>
    <property type="match status" value="1"/>
</dbReference>
<dbReference type="GO" id="GO:0005524">
    <property type="term" value="F:ATP binding"/>
    <property type="evidence" value="ECO:0007669"/>
    <property type="project" value="UniProtKB-UniRule"/>
</dbReference>
<evidence type="ECO:0000313" key="9">
    <source>
        <dbReference type="EMBL" id="BCJ92663.1"/>
    </source>
</evidence>
<dbReference type="NCBIfam" id="TIGR01069">
    <property type="entry name" value="mutS2"/>
    <property type="match status" value="1"/>
</dbReference>
<dbReference type="InterPro" id="IPR036187">
    <property type="entry name" value="DNA_mismatch_repair_MutS_sf"/>
</dbReference>
<evidence type="ECO:0000256" key="8">
    <source>
        <dbReference type="HAMAP-Rule" id="MF_00092"/>
    </source>
</evidence>
<keyword evidence="10" id="KW-1185">Reference proteome</keyword>
<dbReference type="GO" id="GO:0030983">
    <property type="term" value="F:mismatched DNA binding"/>
    <property type="evidence" value="ECO:0007669"/>
    <property type="project" value="InterPro"/>
</dbReference>
<dbReference type="Proteomes" id="UP000515561">
    <property type="component" value="Chromosome"/>
</dbReference>
<dbReference type="GO" id="GO:0019843">
    <property type="term" value="F:rRNA binding"/>
    <property type="evidence" value="ECO:0007669"/>
    <property type="project" value="UniProtKB-UniRule"/>
</dbReference>
<dbReference type="InterPro" id="IPR000432">
    <property type="entry name" value="DNA_mismatch_repair_MutS_C"/>
</dbReference>
<dbReference type="GO" id="GO:0045910">
    <property type="term" value="P:negative regulation of DNA recombination"/>
    <property type="evidence" value="ECO:0007669"/>
    <property type="project" value="InterPro"/>
</dbReference>
<dbReference type="EMBL" id="AP023367">
    <property type="protein sequence ID" value="BCJ92663.1"/>
    <property type="molecule type" value="Genomic_DNA"/>
</dbReference>
<keyword evidence="6 8" id="KW-0694">RNA-binding</keyword>
<dbReference type="InterPro" id="IPR007696">
    <property type="entry name" value="DNA_mismatch_repair_MutS_core"/>
</dbReference>
<evidence type="ECO:0000256" key="3">
    <source>
        <dbReference type="ARBA" id="ARBA00022741"/>
    </source>
</evidence>
<dbReference type="InterPro" id="IPR036063">
    <property type="entry name" value="Smr_dom_sf"/>
</dbReference>